<evidence type="ECO:0000313" key="3">
    <source>
        <dbReference type="Proteomes" id="UP000094527"/>
    </source>
</evidence>
<keyword evidence="3" id="KW-1185">Reference proteome</keyword>
<keyword evidence="1" id="KW-0812">Transmembrane</keyword>
<dbReference type="OMA" id="YHYLLAW"/>
<dbReference type="Proteomes" id="UP000094527">
    <property type="component" value="Unassembled WGS sequence"/>
</dbReference>
<feature type="transmembrane region" description="Helical" evidence="1">
    <location>
        <begin position="105"/>
        <end position="125"/>
    </location>
</feature>
<accession>A0A1D2N3J3</accession>
<evidence type="ECO:0000256" key="1">
    <source>
        <dbReference type="SAM" id="Phobius"/>
    </source>
</evidence>
<reference evidence="2 3" key="1">
    <citation type="journal article" date="2016" name="Genome Biol. Evol.">
        <title>Gene Family Evolution Reflects Adaptation to Soil Environmental Stressors in the Genome of the Collembolan Orchesella cincta.</title>
        <authorList>
            <person name="Faddeeva-Vakhrusheva A."/>
            <person name="Derks M.F."/>
            <person name="Anvar S.Y."/>
            <person name="Agamennone V."/>
            <person name="Suring W."/>
            <person name="Smit S."/>
            <person name="van Straalen N.M."/>
            <person name="Roelofs D."/>
        </authorList>
    </citation>
    <scope>NUCLEOTIDE SEQUENCE [LARGE SCALE GENOMIC DNA]</scope>
    <source>
        <tissue evidence="2">Mixed pool</tissue>
    </source>
</reference>
<dbReference type="AlphaFoldDB" id="A0A1D2N3J3"/>
<name>A0A1D2N3J3_ORCCI</name>
<evidence type="ECO:0000313" key="2">
    <source>
        <dbReference type="EMBL" id="ODM99846.1"/>
    </source>
</evidence>
<protein>
    <submittedName>
        <fullName evidence="2">Uncharacterized protein</fullName>
    </submittedName>
</protein>
<feature type="transmembrane region" description="Helical" evidence="1">
    <location>
        <begin position="36"/>
        <end position="60"/>
    </location>
</feature>
<organism evidence="2 3">
    <name type="scientific">Orchesella cincta</name>
    <name type="common">Springtail</name>
    <name type="synonym">Podura cincta</name>
    <dbReference type="NCBI Taxonomy" id="48709"/>
    <lineage>
        <taxon>Eukaryota</taxon>
        <taxon>Metazoa</taxon>
        <taxon>Ecdysozoa</taxon>
        <taxon>Arthropoda</taxon>
        <taxon>Hexapoda</taxon>
        <taxon>Collembola</taxon>
        <taxon>Entomobryomorpha</taxon>
        <taxon>Entomobryoidea</taxon>
        <taxon>Orchesellidae</taxon>
        <taxon>Orchesellinae</taxon>
        <taxon>Orchesella</taxon>
    </lineage>
</organism>
<keyword evidence="1" id="KW-1133">Transmembrane helix</keyword>
<feature type="transmembrane region" description="Helical" evidence="1">
    <location>
        <begin position="181"/>
        <end position="199"/>
    </location>
</feature>
<keyword evidence="1" id="KW-0472">Membrane</keyword>
<proteinExistence type="predicted"/>
<sequence>MSPIETTILAILEFLGVCISIYGLWFQYVMNVSLTGILYCSVWYVLCGVSQLLGVISIILEQTEDPLKGNFQSVLQYHYLLAWLAVVIGYPLMVTYSWITYYPSVLGQLHISLAIIPLVAWIAHSGNGIVKTTQLCTGLAALSQGYIAYLAGDFWGICTAHVMAVNIVALSLPTRFHLWEFSSRELFIIGLVVTSWFMNTSITEMPKRRQVRSLNPF</sequence>
<gene>
    <name evidence="2" type="ORF">Ocin01_06839</name>
</gene>
<dbReference type="EMBL" id="LJIJ01000252">
    <property type="protein sequence ID" value="ODM99846.1"/>
    <property type="molecule type" value="Genomic_DNA"/>
</dbReference>
<feature type="transmembrane region" description="Helical" evidence="1">
    <location>
        <begin position="146"/>
        <end position="169"/>
    </location>
</feature>
<dbReference type="OrthoDB" id="8278753at2759"/>
<comment type="caution">
    <text evidence="2">The sequence shown here is derived from an EMBL/GenBank/DDBJ whole genome shotgun (WGS) entry which is preliminary data.</text>
</comment>
<feature type="transmembrane region" description="Helical" evidence="1">
    <location>
        <begin position="7"/>
        <end position="30"/>
    </location>
</feature>
<feature type="transmembrane region" description="Helical" evidence="1">
    <location>
        <begin position="80"/>
        <end position="99"/>
    </location>
</feature>